<dbReference type="EMBL" id="BMAV01023134">
    <property type="protein sequence ID" value="GFY78672.1"/>
    <property type="molecule type" value="Genomic_DNA"/>
</dbReference>
<sequence length="235" mass="27432">DDKVGFFLVDGEKKRDLWPRIARHCNPETSVICTDSATQYHNVNKLFNDALHKTTNHKKGEFVNKTDKLNIINPLENENRNFKKSIINRKSEKSIRQYMALHFYRRTRLNTLKSLDAKVQMFLEDISWVFPGYGKEGLQLRKLEVSTVESEGISDMVPKTFNKNLLNGITFYIFFKKTLSDDDDEVPFVDNERTEIQIGKSFKERLLLRRGKKPVNIYLHTDDVLGEGTLFINQL</sequence>
<proteinExistence type="predicted"/>
<feature type="non-terminal residue" evidence="2">
    <location>
        <position position="1"/>
    </location>
</feature>
<dbReference type="OrthoDB" id="424490at2759"/>
<dbReference type="Proteomes" id="UP000886998">
    <property type="component" value="Unassembled WGS sequence"/>
</dbReference>
<name>A0A8X6YVL4_9ARAC</name>
<protein>
    <submittedName>
        <fullName evidence="2">DDE_Tnp_IS1595 domain-containing protein</fullName>
    </submittedName>
</protein>
<evidence type="ECO:0000259" key="1">
    <source>
        <dbReference type="Pfam" id="PF12762"/>
    </source>
</evidence>
<reference evidence="2" key="1">
    <citation type="submission" date="2020-08" db="EMBL/GenBank/DDBJ databases">
        <title>Multicomponent nature underlies the extraordinary mechanical properties of spider dragline silk.</title>
        <authorList>
            <person name="Kono N."/>
            <person name="Nakamura H."/>
            <person name="Mori M."/>
            <person name="Yoshida Y."/>
            <person name="Ohtoshi R."/>
            <person name="Malay A.D."/>
            <person name="Moran D.A.P."/>
            <person name="Tomita M."/>
            <person name="Numata K."/>
            <person name="Arakawa K."/>
        </authorList>
    </citation>
    <scope>NUCLEOTIDE SEQUENCE</scope>
</reference>
<dbReference type="InterPro" id="IPR024445">
    <property type="entry name" value="Tnp_ISXO2-like"/>
</dbReference>
<accession>A0A8X6YVL4</accession>
<feature type="domain" description="ISXO2-like transposase" evidence="1">
    <location>
        <begin position="4"/>
        <end position="106"/>
    </location>
</feature>
<gene>
    <name evidence="2" type="primary">AVEN_45348_1</name>
    <name evidence="2" type="ORF">TNIN_162351</name>
</gene>
<dbReference type="AlphaFoldDB" id="A0A8X6YVL4"/>
<dbReference type="Pfam" id="PF12762">
    <property type="entry name" value="DDE_Tnp_IS1595"/>
    <property type="match status" value="1"/>
</dbReference>
<keyword evidence="3" id="KW-1185">Reference proteome</keyword>
<comment type="caution">
    <text evidence="2">The sequence shown here is derived from an EMBL/GenBank/DDBJ whole genome shotgun (WGS) entry which is preliminary data.</text>
</comment>
<organism evidence="2 3">
    <name type="scientific">Trichonephila inaurata madagascariensis</name>
    <dbReference type="NCBI Taxonomy" id="2747483"/>
    <lineage>
        <taxon>Eukaryota</taxon>
        <taxon>Metazoa</taxon>
        <taxon>Ecdysozoa</taxon>
        <taxon>Arthropoda</taxon>
        <taxon>Chelicerata</taxon>
        <taxon>Arachnida</taxon>
        <taxon>Araneae</taxon>
        <taxon>Araneomorphae</taxon>
        <taxon>Entelegynae</taxon>
        <taxon>Araneoidea</taxon>
        <taxon>Nephilidae</taxon>
        <taxon>Trichonephila</taxon>
        <taxon>Trichonephila inaurata</taxon>
    </lineage>
</organism>
<evidence type="ECO:0000313" key="3">
    <source>
        <dbReference type="Proteomes" id="UP000886998"/>
    </source>
</evidence>
<evidence type="ECO:0000313" key="2">
    <source>
        <dbReference type="EMBL" id="GFY78672.1"/>
    </source>
</evidence>